<dbReference type="OrthoDB" id="5416609at2759"/>
<dbReference type="InterPro" id="IPR027417">
    <property type="entry name" value="P-loop_NTPase"/>
</dbReference>
<dbReference type="PhylomeDB" id="A0A0A2L7B8"/>
<dbReference type="EMBL" id="JQGA01000367">
    <property type="protein sequence ID" value="KGO75992.1"/>
    <property type="molecule type" value="Genomic_DNA"/>
</dbReference>
<sequence>MEDQEMIYCEDRLSPDKSTSTQAEPTYRSKPVIIGLYGLPGSGKSFMLNQLRMVLSTDDFTFYDGSDVIAAVTPGGLEAFQNLTKEAKNNCRERAIARIKQECHNSGKSAIIAGHFMFWAEEDEDGESVCTQGDLATYTHILYLDVPAELVAKYRLKDIKRSRPSVSISHLTKWQQIEQSQLRHLCRRHDILFTLVSPPIASVSKLASIIQDFRYHTEDYNMNFAKERMNDIIAASPLLETVIVMDADKTLAQEDSGVLFWEQIRSASGEADESGPMKALFSSPLGYSYTAFRQATLLYEEALGDVEFEACCENVSSMIHIYSDVLDLLRWIRDTRHVLVVVVTCGIRSVWEKVLEREGLSLTVKVIGGGRLHDGLVVTPSVKAELVTYLTTVRNLYVFAFGDSPLDLEMLEAADEAIVVTGEEITRSRSMEMKLAEAVGQNGFQPRQAVLPPHVPPRLDTTRLPLVELKAEHFIDSVLARRQSLRVLHATERPAAKLMMTPMRDASVSGPALREVHRRVGFYLGIELCTQIVGLESQPIRHVQGHQTDGYRLLNEKTTLIVPLMRGGEPMAFGVNDAFPLAMFHHAKIPSDLQHEHVKGMATIILVDSVVNTGKSILQFAQHIRTLHATVSIVVVAGVIHSQTVSTSRIARVLGRFNGLTFVALRLSDNKFTGRGTTDTGNRLFNTVHMA</sequence>
<dbReference type="CDD" id="cd06223">
    <property type="entry name" value="PRTases_typeI"/>
    <property type="match status" value="1"/>
</dbReference>
<dbReference type="GO" id="GO:0036424">
    <property type="term" value="F:L-phosphoserine phosphatase activity"/>
    <property type="evidence" value="ECO:0007669"/>
    <property type="project" value="TreeGrafter"/>
</dbReference>
<dbReference type="InterPro" id="IPR000836">
    <property type="entry name" value="PRTase_dom"/>
</dbReference>
<dbReference type="Gene3D" id="3.40.50.300">
    <property type="entry name" value="P-loop containing nucleotide triphosphate hydrolases"/>
    <property type="match status" value="1"/>
</dbReference>
<evidence type="ECO:0000313" key="2">
    <source>
        <dbReference type="EMBL" id="KGO75992.1"/>
    </source>
</evidence>
<dbReference type="Gene3D" id="3.40.50.1000">
    <property type="entry name" value="HAD superfamily/HAD-like"/>
    <property type="match status" value="1"/>
</dbReference>
<protein>
    <recommendedName>
        <fullName evidence="1">Phosphoribosyltransferase domain-containing protein</fullName>
    </recommendedName>
</protein>
<dbReference type="InterPro" id="IPR029057">
    <property type="entry name" value="PRTase-like"/>
</dbReference>
<keyword evidence="3" id="KW-1185">Reference proteome</keyword>
<gene>
    <name evidence="2" type="ORF">PITC_011490</name>
</gene>
<dbReference type="PANTHER" id="PTHR43344:SF20">
    <property type="entry name" value="URACIL PHOSPHORIBOSYLTRANSFERASE"/>
    <property type="match status" value="1"/>
</dbReference>
<dbReference type="Gene3D" id="3.40.50.2020">
    <property type="match status" value="1"/>
</dbReference>
<comment type="caution">
    <text evidence="2">The sequence shown here is derived from an EMBL/GenBank/DDBJ whole genome shotgun (WGS) entry which is preliminary data.</text>
</comment>
<organism evidence="2 3">
    <name type="scientific">Penicillium italicum</name>
    <name type="common">Blue mold</name>
    <dbReference type="NCBI Taxonomy" id="40296"/>
    <lineage>
        <taxon>Eukaryota</taxon>
        <taxon>Fungi</taxon>
        <taxon>Dikarya</taxon>
        <taxon>Ascomycota</taxon>
        <taxon>Pezizomycotina</taxon>
        <taxon>Eurotiomycetes</taxon>
        <taxon>Eurotiomycetidae</taxon>
        <taxon>Eurotiales</taxon>
        <taxon>Aspergillaceae</taxon>
        <taxon>Penicillium</taxon>
    </lineage>
</organism>
<dbReference type="Proteomes" id="UP000030104">
    <property type="component" value="Unassembled WGS sequence"/>
</dbReference>
<accession>A0A0A2L7B8</accession>
<dbReference type="InterPro" id="IPR036412">
    <property type="entry name" value="HAD-like_sf"/>
</dbReference>
<dbReference type="Pfam" id="PF13207">
    <property type="entry name" value="AAA_17"/>
    <property type="match status" value="1"/>
</dbReference>
<dbReference type="GO" id="GO:0000287">
    <property type="term" value="F:magnesium ion binding"/>
    <property type="evidence" value="ECO:0007669"/>
    <property type="project" value="TreeGrafter"/>
</dbReference>
<dbReference type="InterPro" id="IPR050582">
    <property type="entry name" value="HAD-like_SerB"/>
</dbReference>
<dbReference type="GO" id="GO:0005737">
    <property type="term" value="C:cytoplasm"/>
    <property type="evidence" value="ECO:0007669"/>
    <property type="project" value="TreeGrafter"/>
</dbReference>
<evidence type="ECO:0000259" key="1">
    <source>
        <dbReference type="Pfam" id="PF14681"/>
    </source>
</evidence>
<proteinExistence type="predicted"/>
<dbReference type="STRING" id="40296.A0A0A2L7B8"/>
<dbReference type="HOGENOM" id="CLU_012235_1_0_1"/>
<feature type="domain" description="Phosphoribosyltransferase" evidence="1">
    <location>
        <begin position="491"/>
        <end position="687"/>
    </location>
</feature>
<dbReference type="SUPFAM" id="SSF53271">
    <property type="entry name" value="PRTase-like"/>
    <property type="match status" value="1"/>
</dbReference>
<name>A0A0A2L7B8_PENIT</name>
<dbReference type="OMA" id="GHFMFWP"/>
<dbReference type="PANTHER" id="PTHR43344">
    <property type="entry name" value="PHOSPHOSERINE PHOSPHATASE"/>
    <property type="match status" value="1"/>
</dbReference>
<dbReference type="SUPFAM" id="SSF56784">
    <property type="entry name" value="HAD-like"/>
    <property type="match status" value="1"/>
</dbReference>
<dbReference type="GO" id="GO:0006564">
    <property type="term" value="P:L-serine biosynthetic process"/>
    <property type="evidence" value="ECO:0007669"/>
    <property type="project" value="TreeGrafter"/>
</dbReference>
<dbReference type="AlphaFoldDB" id="A0A0A2L7B8"/>
<dbReference type="Pfam" id="PF12710">
    <property type="entry name" value="HAD"/>
    <property type="match status" value="1"/>
</dbReference>
<dbReference type="Pfam" id="PF14681">
    <property type="entry name" value="UPRTase"/>
    <property type="match status" value="1"/>
</dbReference>
<dbReference type="SUPFAM" id="SSF52540">
    <property type="entry name" value="P-loop containing nucleoside triphosphate hydrolases"/>
    <property type="match status" value="1"/>
</dbReference>
<reference evidence="2 3" key="1">
    <citation type="journal article" date="2015" name="Mol. Plant Microbe Interact.">
        <title>Genome, transcriptome, and functional analyses of Penicillium expansum provide new insights into secondary metabolism and pathogenicity.</title>
        <authorList>
            <person name="Ballester A.R."/>
            <person name="Marcet-Houben M."/>
            <person name="Levin E."/>
            <person name="Sela N."/>
            <person name="Selma-Lazaro C."/>
            <person name="Carmona L."/>
            <person name="Wisniewski M."/>
            <person name="Droby S."/>
            <person name="Gonzalez-Candelas L."/>
            <person name="Gabaldon T."/>
        </authorList>
    </citation>
    <scope>NUCLEOTIDE SEQUENCE [LARGE SCALE GENOMIC DNA]</scope>
    <source>
        <strain evidence="2 3">PHI-1</strain>
    </source>
</reference>
<evidence type="ECO:0000313" key="3">
    <source>
        <dbReference type="Proteomes" id="UP000030104"/>
    </source>
</evidence>
<dbReference type="InterPro" id="IPR023214">
    <property type="entry name" value="HAD_sf"/>
</dbReference>